<dbReference type="Pfam" id="PF06262">
    <property type="entry name" value="Zincin_1"/>
    <property type="match status" value="1"/>
</dbReference>
<comment type="caution">
    <text evidence="1">The sequence shown here is derived from an EMBL/GenBank/DDBJ whole genome shotgun (WGS) entry which is preliminary data.</text>
</comment>
<reference evidence="1 2" key="1">
    <citation type="journal article" date="2015" name="Nature">
        <title>rRNA introns, odd ribosomes, and small enigmatic genomes across a large radiation of phyla.</title>
        <authorList>
            <person name="Brown C.T."/>
            <person name="Hug L.A."/>
            <person name="Thomas B.C."/>
            <person name="Sharon I."/>
            <person name="Castelle C.J."/>
            <person name="Singh A."/>
            <person name="Wilkins M.J."/>
            <person name="Williams K.H."/>
            <person name="Banfield J.F."/>
        </authorList>
    </citation>
    <scope>NUCLEOTIDE SEQUENCE [LARGE SCALE GENOMIC DNA]</scope>
</reference>
<accession>A0A0G0NBU6</accession>
<dbReference type="EMBL" id="LBWP01000021">
    <property type="protein sequence ID" value="KKR10276.1"/>
    <property type="molecule type" value="Genomic_DNA"/>
</dbReference>
<name>A0A0G0NBU6_9BACT</name>
<organism evidence="1 2">
    <name type="scientific">Candidatus Woesebacteria bacterium GW2011_GWA1_39_21</name>
    <dbReference type="NCBI Taxonomy" id="1618550"/>
    <lineage>
        <taxon>Bacteria</taxon>
        <taxon>Candidatus Woeseibacteriota</taxon>
    </lineage>
</organism>
<dbReference type="InterPro" id="IPR010428">
    <property type="entry name" value="Zincin_1"/>
</dbReference>
<protein>
    <recommendedName>
        <fullName evidence="3">Metallopeptidase family protein</fullName>
    </recommendedName>
</protein>
<dbReference type="AlphaFoldDB" id="A0A0G0NBU6"/>
<dbReference type="Gene3D" id="3.30.2010.20">
    <property type="match status" value="1"/>
</dbReference>
<dbReference type="Proteomes" id="UP000034246">
    <property type="component" value="Unassembled WGS sequence"/>
</dbReference>
<evidence type="ECO:0000313" key="2">
    <source>
        <dbReference type="Proteomes" id="UP000034246"/>
    </source>
</evidence>
<gene>
    <name evidence="1" type="ORF">UT39_C0021G0018</name>
</gene>
<dbReference type="SUPFAM" id="SSF55486">
    <property type="entry name" value="Metalloproteases ('zincins'), catalytic domain"/>
    <property type="match status" value="1"/>
</dbReference>
<dbReference type="CDD" id="cd12952">
    <property type="entry name" value="MMP_ACEL2062"/>
    <property type="match status" value="1"/>
</dbReference>
<sequence length="140" mass="15555">MFFDFSTIGEIFSIILLMRDSEFKIIVEGAIAGIPKEFRDRIENVSIVISDYPSIEQLKSARVVSGNATLLGLYEGVPQTKRGHYGIGGALPDKITIFKNPILSISGSYNEAIVNIRNTVIHEIAHHFGMSEGEIKRRAF</sequence>
<dbReference type="InterPro" id="IPR038555">
    <property type="entry name" value="Zincin_1_sf"/>
</dbReference>
<evidence type="ECO:0000313" key="1">
    <source>
        <dbReference type="EMBL" id="KKR10276.1"/>
    </source>
</evidence>
<evidence type="ECO:0008006" key="3">
    <source>
        <dbReference type="Google" id="ProtNLM"/>
    </source>
</evidence>
<proteinExistence type="predicted"/>